<dbReference type="KEGG" id="psl:Psta_2309"/>
<proteinExistence type="predicted"/>
<dbReference type="AlphaFoldDB" id="D2R3M5"/>
<accession>D2R3M5</accession>
<dbReference type="EMBL" id="CP001848">
    <property type="protein sequence ID" value="ADB16979.1"/>
    <property type="molecule type" value="Genomic_DNA"/>
</dbReference>
<keyword evidence="1" id="KW-1133">Transmembrane helix</keyword>
<feature type="transmembrane region" description="Helical" evidence="1">
    <location>
        <begin position="164"/>
        <end position="183"/>
    </location>
</feature>
<reference evidence="2 3" key="1">
    <citation type="journal article" date="2009" name="Stand. Genomic Sci.">
        <title>Complete genome sequence of Pirellula staleyi type strain (ATCC 27377).</title>
        <authorList>
            <person name="Clum A."/>
            <person name="Tindall B.J."/>
            <person name="Sikorski J."/>
            <person name="Ivanova N."/>
            <person name="Mavrommatis K."/>
            <person name="Lucas S."/>
            <person name="Glavina del Rio T."/>
            <person name="Nolan M."/>
            <person name="Chen F."/>
            <person name="Tice H."/>
            <person name="Pitluck S."/>
            <person name="Cheng J.F."/>
            <person name="Chertkov O."/>
            <person name="Brettin T."/>
            <person name="Han C."/>
            <person name="Detter J.C."/>
            <person name="Kuske C."/>
            <person name="Bruce D."/>
            <person name="Goodwin L."/>
            <person name="Ovchinikova G."/>
            <person name="Pati A."/>
            <person name="Mikhailova N."/>
            <person name="Chen A."/>
            <person name="Palaniappan K."/>
            <person name="Land M."/>
            <person name="Hauser L."/>
            <person name="Chang Y.J."/>
            <person name="Jeffries C.D."/>
            <person name="Chain P."/>
            <person name="Rohde M."/>
            <person name="Goker M."/>
            <person name="Bristow J."/>
            <person name="Eisen J.A."/>
            <person name="Markowitz V."/>
            <person name="Hugenholtz P."/>
            <person name="Kyrpides N.C."/>
            <person name="Klenk H.P."/>
            <person name="Lapidus A."/>
        </authorList>
    </citation>
    <scope>NUCLEOTIDE SEQUENCE [LARGE SCALE GENOMIC DNA]</scope>
    <source>
        <strain evidence="3">ATCC 27377 / DSM 6068 / ICPB 4128</strain>
    </source>
</reference>
<keyword evidence="1" id="KW-0812">Transmembrane</keyword>
<dbReference type="HOGENOM" id="CLU_1179349_0_0_0"/>
<evidence type="ECO:0000313" key="3">
    <source>
        <dbReference type="Proteomes" id="UP000001887"/>
    </source>
</evidence>
<evidence type="ECO:0000256" key="1">
    <source>
        <dbReference type="SAM" id="Phobius"/>
    </source>
</evidence>
<name>D2R3M5_PIRSD</name>
<dbReference type="OrthoDB" id="287359at2"/>
<evidence type="ECO:0000313" key="2">
    <source>
        <dbReference type="EMBL" id="ADB16979.1"/>
    </source>
</evidence>
<keyword evidence="1" id="KW-0472">Membrane</keyword>
<sequence>MAIKCAKCGEELLGAVNRCWRCGQKFADPLITSLPPQRGALVPEVVTAELATAPAEAALAADVVAATVADADATAIEPTNANPESQAAAPAVAVMRRGSPFLPGVELTRIDIQPPPSATSSLSDDEQRVRDRLRRVSGPPNHAATGGAIAAIVCGFFAVAVSFFFWSGALVALMALCFGVWGLRSPKRNWALVGMLIASLAVAMGTYRGAVDFYIYRNQVSPWGSIEEENGGIVP</sequence>
<organism evidence="2 3">
    <name type="scientific">Pirellula staleyi (strain ATCC 27377 / DSM 6068 / ICPB 4128)</name>
    <name type="common">Pirella staleyi</name>
    <dbReference type="NCBI Taxonomy" id="530564"/>
    <lineage>
        <taxon>Bacteria</taxon>
        <taxon>Pseudomonadati</taxon>
        <taxon>Planctomycetota</taxon>
        <taxon>Planctomycetia</taxon>
        <taxon>Pirellulales</taxon>
        <taxon>Pirellulaceae</taxon>
        <taxon>Pirellula</taxon>
    </lineage>
</organism>
<dbReference type="Proteomes" id="UP000001887">
    <property type="component" value="Chromosome"/>
</dbReference>
<protein>
    <submittedName>
        <fullName evidence="2">Uncharacterized protein</fullName>
    </submittedName>
</protein>
<feature type="transmembrane region" description="Helical" evidence="1">
    <location>
        <begin position="140"/>
        <end position="158"/>
    </location>
</feature>
<gene>
    <name evidence="2" type="ordered locus">Psta_2309</name>
</gene>
<keyword evidence="3" id="KW-1185">Reference proteome</keyword>
<feature type="transmembrane region" description="Helical" evidence="1">
    <location>
        <begin position="190"/>
        <end position="210"/>
    </location>
</feature>